<proteinExistence type="predicted"/>
<dbReference type="EMBL" id="JAMKFB020000001">
    <property type="protein sequence ID" value="KAL0202929.1"/>
    <property type="molecule type" value="Genomic_DNA"/>
</dbReference>
<evidence type="ECO:0000256" key="1">
    <source>
        <dbReference type="SAM" id="MobiDB-lite"/>
    </source>
</evidence>
<feature type="non-terminal residue" evidence="2">
    <location>
        <position position="128"/>
    </location>
</feature>
<organism evidence="2 3">
    <name type="scientific">Cirrhinus mrigala</name>
    <name type="common">Mrigala</name>
    <dbReference type="NCBI Taxonomy" id="683832"/>
    <lineage>
        <taxon>Eukaryota</taxon>
        <taxon>Metazoa</taxon>
        <taxon>Chordata</taxon>
        <taxon>Craniata</taxon>
        <taxon>Vertebrata</taxon>
        <taxon>Euteleostomi</taxon>
        <taxon>Actinopterygii</taxon>
        <taxon>Neopterygii</taxon>
        <taxon>Teleostei</taxon>
        <taxon>Ostariophysi</taxon>
        <taxon>Cypriniformes</taxon>
        <taxon>Cyprinidae</taxon>
        <taxon>Labeoninae</taxon>
        <taxon>Labeonini</taxon>
        <taxon>Cirrhinus</taxon>
    </lineage>
</organism>
<dbReference type="Proteomes" id="UP001529510">
    <property type="component" value="Unassembled WGS sequence"/>
</dbReference>
<evidence type="ECO:0000313" key="3">
    <source>
        <dbReference type="Proteomes" id="UP001529510"/>
    </source>
</evidence>
<reference evidence="2 3" key="1">
    <citation type="submission" date="2024-05" db="EMBL/GenBank/DDBJ databases">
        <title>Genome sequencing and assembly of Indian major carp, Cirrhinus mrigala (Hamilton, 1822).</title>
        <authorList>
            <person name="Mohindra V."/>
            <person name="Chowdhury L.M."/>
            <person name="Lal K."/>
            <person name="Jena J.K."/>
        </authorList>
    </citation>
    <scope>NUCLEOTIDE SEQUENCE [LARGE SCALE GENOMIC DNA]</scope>
    <source>
        <strain evidence="2">CM1030</strain>
        <tissue evidence="2">Blood</tissue>
    </source>
</reference>
<feature type="compositionally biased region" description="Basic and acidic residues" evidence="1">
    <location>
        <begin position="119"/>
        <end position="128"/>
    </location>
</feature>
<feature type="compositionally biased region" description="Polar residues" evidence="1">
    <location>
        <begin position="101"/>
        <end position="115"/>
    </location>
</feature>
<feature type="region of interest" description="Disordered" evidence="1">
    <location>
        <begin position="100"/>
        <end position="128"/>
    </location>
</feature>
<evidence type="ECO:0000313" key="2">
    <source>
        <dbReference type="EMBL" id="KAL0202929.1"/>
    </source>
</evidence>
<dbReference type="AlphaFoldDB" id="A0ABD0RWR9"/>
<gene>
    <name evidence="2" type="ORF">M9458_000947</name>
</gene>
<accession>A0ABD0RWR9</accession>
<comment type="caution">
    <text evidence="2">The sequence shown here is derived from an EMBL/GenBank/DDBJ whole genome shotgun (WGS) entry which is preliminary data.</text>
</comment>
<feature type="non-terminal residue" evidence="2">
    <location>
        <position position="1"/>
    </location>
</feature>
<protein>
    <submittedName>
        <fullName evidence="2">Uncharacterized protein</fullName>
    </submittedName>
</protein>
<sequence length="128" mass="13413">GNVFPQSVVPVGPLIPPNTFHPSTFPATSEVQLPSVVAVPSGGDAIPATGRSHSNNGALPNKIASMQERERVPCDHILPAEDPLTNTGALDSHHGRFISANVPTVQPDPNHSDPTFPTPEHKEALVPA</sequence>
<name>A0ABD0RWR9_CIRMR</name>
<keyword evidence="3" id="KW-1185">Reference proteome</keyword>